<protein>
    <submittedName>
        <fullName evidence="1">Uncharacterized protein</fullName>
    </submittedName>
</protein>
<evidence type="ECO:0000313" key="1">
    <source>
        <dbReference type="EMBL" id="KKL75075.1"/>
    </source>
</evidence>
<feature type="non-terminal residue" evidence="1">
    <location>
        <position position="705"/>
    </location>
</feature>
<name>A0A0F9H0C6_9ZZZZ</name>
<sequence>RYNVAIEDGDLKVYDMEGVEKSVDFPNGKAYLNYSNPKDIFSCVTVADYTFVLNKEIKTAKSEAIKAARPFEALIWVRQGAYGSNYAISVDDVQVASYTVPDGGTASHSTSVTTTNIAAQLQAGLTSNLPAGITSTRYGSTIHISSASTDFTIKGSSPNGGTFMRVVKESVQSFSDLPSVAIDGFFVEVSGDNTSEFDNYYVEFKGTGISEGVWKETVKSGEEYQLDSSTMPHALIRQADGSFSFESIEWGERVVGDLDSAPFPSFVGRQIADIFFYRNRLGFASDENIIFSKAGSFFDFFRGTATAVLDDDPIDNGVSHVKVSLIKQVVPFNESLLMFSDQTQFQTGDAATLTAETISINATTEYECSLKAKPVGVGKYVYFATNHGNYSGVREYYVDKDTESEQAGEVTAHVPKYLKGKIRSMVASSSEDILAVLTEDDLTTIYIYKFYFSGDEKLQASWSVWRSGDNAEVLDCSFIESNMYVKLSREDGVHLEVVNLSAEVAEEDWDVRVRLDSKVNHNDVTATIETNVPSPTGSTVTRIPLPYKLADDDELELIAGPDGTITKGTILKPLTVDNSGETSITYFDADLTGQKFYIGRPYTSRYKLSRLLMRETAPNGGQNAVTQGRLQLRKAEVILADTGYLRVEVTPLNRQKYTYVFTGNVIGGGSIIGEVAIRGGAMSFPILARNTEVDIEFINDTYLPS</sequence>
<dbReference type="InterPro" id="IPR058003">
    <property type="entry name" value="Phage_gp12"/>
</dbReference>
<proteinExistence type="predicted"/>
<gene>
    <name evidence="1" type="ORF">LCGC14_2058520</name>
</gene>
<dbReference type="Pfam" id="PF25675">
    <property type="entry name" value="Phage_nozzle"/>
    <property type="match status" value="1"/>
</dbReference>
<accession>A0A0F9H0C6</accession>
<feature type="non-terminal residue" evidence="1">
    <location>
        <position position="1"/>
    </location>
</feature>
<comment type="caution">
    <text evidence="1">The sequence shown here is derived from an EMBL/GenBank/DDBJ whole genome shotgun (WGS) entry which is preliminary data.</text>
</comment>
<dbReference type="AlphaFoldDB" id="A0A0F9H0C6"/>
<dbReference type="EMBL" id="LAZR01024457">
    <property type="protein sequence ID" value="KKL75075.1"/>
    <property type="molecule type" value="Genomic_DNA"/>
</dbReference>
<organism evidence="1">
    <name type="scientific">marine sediment metagenome</name>
    <dbReference type="NCBI Taxonomy" id="412755"/>
    <lineage>
        <taxon>unclassified sequences</taxon>
        <taxon>metagenomes</taxon>
        <taxon>ecological metagenomes</taxon>
    </lineage>
</organism>
<reference evidence="1" key="1">
    <citation type="journal article" date="2015" name="Nature">
        <title>Complex archaea that bridge the gap between prokaryotes and eukaryotes.</title>
        <authorList>
            <person name="Spang A."/>
            <person name="Saw J.H."/>
            <person name="Jorgensen S.L."/>
            <person name="Zaremba-Niedzwiedzka K."/>
            <person name="Martijn J."/>
            <person name="Lind A.E."/>
            <person name="van Eijk R."/>
            <person name="Schleper C."/>
            <person name="Guy L."/>
            <person name="Ettema T.J."/>
        </authorList>
    </citation>
    <scope>NUCLEOTIDE SEQUENCE</scope>
</reference>